<evidence type="ECO:0000313" key="1">
    <source>
        <dbReference type="EMBL" id="MBK1881708.1"/>
    </source>
</evidence>
<dbReference type="AlphaFoldDB" id="A0A934VVE3"/>
<comment type="caution">
    <text evidence="1">The sequence shown here is derived from an EMBL/GenBank/DDBJ whole genome shotgun (WGS) entry which is preliminary data.</text>
</comment>
<name>A0A934VVE3_9BACT</name>
<dbReference type="Proteomes" id="UP000603141">
    <property type="component" value="Unassembled WGS sequence"/>
</dbReference>
<proteinExistence type="predicted"/>
<keyword evidence="2" id="KW-1185">Reference proteome</keyword>
<dbReference type="EMBL" id="JAENIJ010000005">
    <property type="protein sequence ID" value="MBK1881708.1"/>
    <property type="molecule type" value="Genomic_DNA"/>
</dbReference>
<sequence length="153" mass="17481">MKKASAFIVFRSTADSGLNHYLFVGYEWSPVPHSVWMIFDRGKNSVLMTQDCRFEPNRSNKEAPEIFTERDVMIAIALKGASMHMGCPKSAWLEIENPDTEIAVFHASTTTLSEKSQLYLAIEKFGTYYKLPHYMAKMLECLEPHLNLVITDL</sequence>
<accession>A0A934VVE3</accession>
<protein>
    <submittedName>
        <fullName evidence="1">Uncharacterized protein</fullName>
    </submittedName>
</protein>
<organism evidence="1 2">
    <name type="scientific">Luteolibacter pohnpeiensis</name>
    <dbReference type="NCBI Taxonomy" id="454153"/>
    <lineage>
        <taxon>Bacteria</taxon>
        <taxon>Pseudomonadati</taxon>
        <taxon>Verrucomicrobiota</taxon>
        <taxon>Verrucomicrobiia</taxon>
        <taxon>Verrucomicrobiales</taxon>
        <taxon>Verrucomicrobiaceae</taxon>
        <taxon>Luteolibacter</taxon>
    </lineage>
</organism>
<reference evidence="1" key="1">
    <citation type="submission" date="2021-01" db="EMBL/GenBank/DDBJ databases">
        <title>Modified the classification status of verrucomicrobia.</title>
        <authorList>
            <person name="Feng X."/>
        </authorList>
    </citation>
    <scope>NUCLEOTIDE SEQUENCE</scope>
    <source>
        <strain evidence="1">KCTC 22041</strain>
    </source>
</reference>
<dbReference type="RefSeq" id="WP_200268125.1">
    <property type="nucleotide sequence ID" value="NZ_JAENIJ010000005.1"/>
</dbReference>
<gene>
    <name evidence="1" type="ORF">JIN85_04740</name>
</gene>
<evidence type="ECO:0000313" key="2">
    <source>
        <dbReference type="Proteomes" id="UP000603141"/>
    </source>
</evidence>